<dbReference type="InterPro" id="IPR000719">
    <property type="entry name" value="Prot_kinase_dom"/>
</dbReference>
<dbReference type="GO" id="GO:0005524">
    <property type="term" value="F:ATP binding"/>
    <property type="evidence" value="ECO:0007669"/>
    <property type="project" value="UniProtKB-UniRule"/>
</dbReference>
<dbReference type="GO" id="GO:0005829">
    <property type="term" value="C:cytosol"/>
    <property type="evidence" value="ECO:0007669"/>
    <property type="project" value="TreeGrafter"/>
</dbReference>
<dbReference type="PROSITE" id="PS00107">
    <property type="entry name" value="PROTEIN_KINASE_ATP"/>
    <property type="match status" value="1"/>
</dbReference>
<feature type="domain" description="Protein kinase" evidence="6">
    <location>
        <begin position="17"/>
        <end position="286"/>
    </location>
</feature>
<dbReference type="GO" id="GO:0004674">
    <property type="term" value="F:protein serine/threonine kinase activity"/>
    <property type="evidence" value="ECO:0007669"/>
    <property type="project" value="InterPro"/>
</dbReference>
<protein>
    <recommendedName>
        <fullName evidence="6">Protein kinase domain-containing protein</fullName>
    </recommendedName>
</protein>
<dbReference type="InterPro" id="IPR017441">
    <property type="entry name" value="Protein_kinase_ATP_BS"/>
</dbReference>
<dbReference type="CDD" id="cd14014">
    <property type="entry name" value="STKc_PknB_like"/>
    <property type="match status" value="1"/>
</dbReference>
<dbReference type="SMART" id="SM00220">
    <property type="entry name" value="S_TKc"/>
    <property type="match status" value="1"/>
</dbReference>
<dbReference type="PROSITE" id="PS50011">
    <property type="entry name" value="PROTEIN_KINASE_DOM"/>
    <property type="match status" value="1"/>
</dbReference>
<dbReference type="EMBL" id="MFSV01000027">
    <property type="protein sequence ID" value="OGI58977.1"/>
    <property type="molecule type" value="Genomic_DNA"/>
</dbReference>
<reference evidence="7 8" key="1">
    <citation type="journal article" date="2016" name="Nat. Commun.">
        <title>Thousands of microbial genomes shed light on interconnected biogeochemical processes in an aquifer system.</title>
        <authorList>
            <person name="Anantharaman K."/>
            <person name="Brown C.T."/>
            <person name="Hug L.A."/>
            <person name="Sharon I."/>
            <person name="Castelle C.J."/>
            <person name="Probst A.J."/>
            <person name="Thomas B.C."/>
            <person name="Singh A."/>
            <person name="Wilkins M.J."/>
            <person name="Karaoz U."/>
            <person name="Brodie E.L."/>
            <person name="Williams K.H."/>
            <person name="Hubbard S.S."/>
            <person name="Banfield J.F."/>
        </authorList>
    </citation>
    <scope>NUCLEOTIDE SEQUENCE [LARGE SCALE GENOMIC DNA]</scope>
</reference>
<keyword evidence="1" id="KW-0808">Transferase</keyword>
<evidence type="ECO:0000256" key="3">
    <source>
        <dbReference type="ARBA" id="ARBA00022777"/>
    </source>
</evidence>
<keyword evidence="3" id="KW-0418">Kinase</keyword>
<dbReference type="SUPFAM" id="SSF56112">
    <property type="entry name" value="Protein kinase-like (PK-like)"/>
    <property type="match status" value="1"/>
</dbReference>
<proteinExistence type="predicted"/>
<feature type="binding site" evidence="5">
    <location>
        <position position="46"/>
    </location>
    <ligand>
        <name>ATP</name>
        <dbReference type="ChEBI" id="CHEBI:30616"/>
    </ligand>
</feature>
<dbReference type="PANTHER" id="PTHR24348:SF22">
    <property type="entry name" value="NON-SPECIFIC SERINE_THREONINE PROTEIN KINASE"/>
    <property type="match status" value="1"/>
</dbReference>
<evidence type="ECO:0000259" key="6">
    <source>
        <dbReference type="PROSITE" id="PS50011"/>
    </source>
</evidence>
<evidence type="ECO:0000313" key="7">
    <source>
        <dbReference type="EMBL" id="OGI58977.1"/>
    </source>
</evidence>
<dbReference type="GO" id="GO:0005776">
    <property type="term" value="C:autophagosome"/>
    <property type="evidence" value="ECO:0007669"/>
    <property type="project" value="TreeGrafter"/>
</dbReference>
<dbReference type="InterPro" id="IPR045269">
    <property type="entry name" value="Atg1-like"/>
</dbReference>
<sequence>MKRNSNSLQKGQLLNGYRIDKTIGGGGFSLVYIATHIDDNEQVVIKEYLPSNQARRSEDGQVEPLSAEMSSPYRQGIKRFFDEASALAKVNHANIVRVENLFRANNTVYMVMRHEHGKDLRWYIKSKSGNLSEKFIRTIFPKLLLGLRELHNNHLLHLDIKPANIFLRPGGKPLLLDFGAAQVASVGNKPTGPFTLTLGYAPIEQHLSGHLGPWTDLYALGASMWACITGKAPPPSTERAVKDTYKPATRVYARQYSPQLLEAIDWCLEMNQLARPQNVQELLDFLNPMKVAREERQDPAEPGWGFRLPWRKE</sequence>
<keyword evidence="2 5" id="KW-0547">Nucleotide-binding</keyword>
<evidence type="ECO:0000256" key="1">
    <source>
        <dbReference type="ARBA" id="ARBA00022679"/>
    </source>
</evidence>
<dbReference type="Gene3D" id="1.10.510.10">
    <property type="entry name" value="Transferase(Phosphotransferase) domain 1"/>
    <property type="match status" value="1"/>
</dbReference>
<comment type="caution">
    <text evidence="7">The sequence shown here is derived from an EMBL/GenBank/DDBJ whole genome shotgun (WGS) entry which is preliminary data.</text>
</comment>
<organism evidence="7 8">
    <name type="scientific">Candidatus Muproteobacteria bacterium RBG_19FT_COMBO_61_10</name>
    <dbReference type="NCBI Taxonomy" id="1817761"/>
    <lineage>
        <taxon>Bacteria</taxon>
        <taxon>Pseudomonadati</taxon>
        <taxon>Pseudomonadota</taxon>
        <taxon>Candidatus Muproteobacteria</taxon>
    </lineage>
</organism>
<dbReference type="GO" id="GO:0000407">
    <property type="term" value="C:phagophore assembly site"/>
    <property type="evidence" value="ECO:0007669"/>
    <property type="project" value="TreeGrafter"/>
</dbReference>
<name>A0A1F6UNM4_9PROT</name>
<dbReference type="GO" id="GO:0016020">
    <property type="term" value="C:membrane"/>
    <property type="evidence" value="ECO:0007669"/>
    <property type="project" value="TreeGrafter"/>
</dbReference>
<dbReference type="PROSITE" id="PS00108">
    <property type="entry name" value="PROTEIN_KINASE_ST"/>
    <property type="match status" value="1"/>
</dbReference>
<evidence type="ECO:0000256" key="2">
    <source>
        <dbReference type="ARBA" id="ARBA00022741"/>
    </source>
</evidence>
<dbReference type="PANTHER" id="PTHR24348">
    <property type="entry name" value="SERINE/THREONINE-PROTEIN KINASE UNC-51-RELATED"/>
    <property type="match status" value="1"/>
</dbReference>
<evidence type="ECO:0000256" key="4">
    <source>
        <dbReference type="ARBA" id="ARBA00022840"/>
    </source>
</evidence>
<dbReference type="Pfam" id="PF00069">
    <property type="entry name" value="Pkinase"/>
    <property type="match status" value="1"/>
</dbReference>
<dbReference type="Proteomes" id="UP000177950">
    <property type="component" value="Unassembled WGS sequence"/>
</dbReference>
<accession>A0A1F6UNM4</accession>
<dbReference type="InterPro" id="IPR008271">
    <property type="entry name" value="Ser/Thr_kinase_AS"/>
</dbReference>
<dbReference type="AlphaFoldDB" id="A0A1F6UNM4"/>
<evidence type="ECO:0000256" key="5">
    <source>
        <dbReference type="PROSITE-ProRule" id="PRU10141"/>
    </source>
</evidence>
<evidence type="ECO:0000313" key="8">
    <source>
        <dbReference type="Proteomes" id="UP000177950"/>
    </source>
</evidence>
<gene>
    <name evidence="7" type="ORF">A2V58_09675</name>
</gene>
<dbReference type="InterPro" id="IPR011009">
    <property type="entry name" value="Kinase-like_dom_sf"/>
</dbReference>
<keyword evidence="4 5" id="KW-0067">ATP-binding</keyword>